<dbReference type="EMBL" id="BART01005786">
    <property type="protein sequence ID" value="GAG54039.1"/>
    <property type="molecule type" value="Genomic_DNA"/>
</dbReference>
<feature type="domain" description="Gfo/Idh/MocA-like oxidoreductase N-terminal" evidence="1">
    <location>
        <begin position="5"/>
        <end position="121"/>
    </location>
</feature>
<protein>
    <submittedName>
        <fullName evidence="3">Uncharacterized protein</fullName>
    </submittedName>
</protein>
<proteinExistence type="predicted"/>
<dbReference type="Pfam" id="PF01408">
    <property type="entry name" value="GFO_IDH_MocA"/>
    <property type="match status" value="1"/>
</dbReference>
<dbReference type="PANTHER" id="PTHR43249">
    <property type="entry name" value="UDP-N-ACETYL-2-AMINO-2-DEOXY-D-GLUCURONATE OXIDASE"/>
    <property type="match status" value="1"/>
</dbReference>
<sequence length="369" mass="41728">MEKKVKVAVVGLGFGTEFVPLYQKHPNAECYAICQRSKKHLNEVGEQFGVERRFTRFEDLLGIEELDAIHIVTPVAAHAPMTLASLKAGKHTACTVPMATATKECLEIAKARRKSGKVYMMMETAVYTREFLYSKELVESGKLGRIQFLRGSHQQNMSLPGWPDYWYGFPPMHYATHAVSPLLALAKTEVESVLCQGSGRIRQEYIDKYNSPFAVETALLKLRNSDLACEITRSLFDTIRQYRESFDIYGTKLSLEWEQVAGEGPVIYSGYEDAKRIEIPDYGHFLPKEIAPYTIRGIYDEEHEHTSFVQGAGHGGSHPHLTHEFIRAILEERQSYVDVNTAANWTMTGICAHESAMKDGKRIEVPFPE</sequence>
<dbReference type="SUPFAM" id="SSF55347">
    <property type="entry name" value="Glyceraldehyde-3-phosphate dehydrogenase-like, C-terminal domain"/>
    <property type="match status" value="1"/>
</dbReference>
<comment type="caution">
    <text evidence="3">The sequence shown here is derived from an EMBL/GenBank/DDBJ whole genome shotgun (WGS) entry which is preliminary data.</text>
</comment>
<dbReference type="GO" id="GO:0000166">
    <property type="term" value="F:nucleotide binding"/>
    <property type="evidence" value="ECO:0007669"/>
    <property type="project" value="InterPro"/>
</dbReference>
<dbReference type="PANTHER" id="PTHR43249:SF1">
    <property type="entry name" value="D-GLUCOSIDE 3-DEHYDROGENASE"/>
    <property type="match status" value="1"/>
</dbReference>
<dbReference type="InterPro" id="IPR036291">
    <property type="entry name" value="NAD(P)-bd_dom_sf"/>
</dbReference>
<dbReference type="AlphaFoldDB" id="X0YDS4"/>
<evidence type="ECO:0000259" key="2">
    <source>
        <dbReference type="Pfam" id="PF22725"/>
    </source>
</evidence>
<dbReference type="InterPro" id="IPR052515">
    <property type="entry name" value="Gfo/Idh/MocA_Oxidoreductase"/>
</dbReference>
<reference evidence="3" key="1">
    <citation type="journal article" date="2014" name="Front. Microbiol.">
        <title>High frequency of phylogenetically diverse reductive dehalogenase-homologous genes in deep subseafloor sedimentary metagenomes.</title>
        <authorList>
            <person name="Kawai M."/>
            <person name="Futagami T."/>
            <person name="Toyoda A."/>
            <person name="Takaki Y."/>
            <person name="Nishi S."/>
            <person name="Hori S."/>
            <person name="Arai W."/>
            <person name="Tsubouchi T."/>
            <person name="Morono Y."/>
            <person name="Uchiyama I."/>
            <person name="Ito T."/>
            <person name="Fujiyama A."/>
            <person name="Inagaki F."/>
            <person name="Takami H."/>
        </authorList>
    </citation>
    <scope>NUCLEOTIDE SEQUENCE</scope>
    <source>
        <strain evidence="3">Expedition CK06-06</strain>
    </source>
</reference>
<evidence type="ECO:0000259" key="1">
    <source>
        <dbReference type="Pfam" id="PF01408"/>
    </source>
</evidence>
<dbReference type="Gene3D" id="3.40.50.720">
    <property type="entry name" value="NAD(P)-binding Rossmann-like Domain"/>
    <property type="match status" value="1"/>
</dbReference>
<dbReference type="Gene3D" id="3.30.360.10">
    <property type="entry name" value="Dihydrodipicolinate Reductase, domain 2"/>
    <property type="match status" value="1"/>
</dbReference>
<evidence type="ECO:0000313" key="3">
    <source>
        <dbReference type="EMBL" id="GAG54039.1"/>
    </source>
</evidence>
<accession>X0YDS4</accession>
<dbReference type="SUPFAM" id="SSF51735">
    <property type="entry name" value="NAD(P)-binding Rossmann-fold domains"/>
    <property type="match status" value="1"/>
</dbReference>
<organism evidence="3">
    <name type="scientific">marine sediment metagenome</name>
    <dbReference type="NCBI Taxonomy" id="412755"/>
    <lineage>
        <taxon>unclassified sequences</taxon>
        <taxon>metagenomes</taxon>
        <taxon>ecological metagenomes</taxon>
    </lineage>
</organism>
<dbReference type="InterPro" id="IPR055170">
    <property type="entry name" value="GFO_IDH_MocA-like_dom"/>
</dbReference>
<dbReference type="InterPro" id="IPR000683">
    <property type="entry name" value="Gfo/Idh/MocA-like_OxRdtase_N"/>
</dbReference>
<feature type="domain" description="GFO/IDH/MocA-like oxidoreductase" evidence="2">
    <location>
        <begin position="133"/>
        <end position="255"/>
    </location>
</feature>
<gene>
    <name evidence="3" type="ORF">S01H4_13111</name>
</gene>
<name>X0YDS4_9ZZZZ</name>
<dbReference type="Pfam" id="PF22725">
    <property type="entry name" value="GFO_IDH_MocA_C3"/>
    <property type="match status" value="1"/>
</dbReference>